<comment type="subcellular location">
    <subcellularLocation>
        <location evidence="3">Cell projection</location>
        <location evidence="3">Neuron projection</location>
    </subcellularLocation>
    <subcellularLocation>
        <location evidence="1">Cytoplasm</location>
        <location evidence="1">Stress granule</location>
    </subcellularLocation>
    <subcellularLocation>
        <location evidence="2">Perikaryon</location>
    </subcellularLocation>
    <subcellularLocation>
        <location evidence="14">Synapse</location>
    </subcellularLocation>
</comment>
<evidence type="ECO:0000256" key="3">
    <source>
        <dbReference type="ARBA" id="ARBA00004487"/>
    </source>
</evidence>
<evidence type="ECO:0000256" key="6">
    <source>
        <dbReference type="ARBA" id="ARBA00022491"/>
    </source>
</evidence>
<dbReference type="GO" id="GO:0043488">
    <property type="term" value="P:regulation of mRNA stability"/>
    <property type="evidence" value="ECO:0007669"/>
    <property type="project" value="TreeGrafter"/>
</dbReference>
<reference evidence="18" key="1">
    <citation type="submission" date="2019-08" db="EMBL/GenBank/DDBJ databases">
        <title>The improved chromosome-level genome for the pearl oyster Pinctada fucata martensii using PacBio sequencing and Hi-C.</title>
        <authorList>
            <person name="Zheng Z."/>
        </authorList>
    </citation>
    <scope>NUCLEOTIDE SEQUENCE</scope>
    <source>
        <strain evidence="18">ZZ-2019</strain>
        <tissue evidence="18">Adductor muscle</tissue>
    </source>
</reference>
<dbReference type="SMART" id="SM00322">
    <property type="entry name" value="KH"/>
    <property type="match status" value="2"/>
</dbReference>
<dbReference type="GO" id="GO:0045727">
    <property type="term" value="P:positive regulation of translation"/>
    <property type="evidence" value="ECO:0007669"/>
    <property type="project" value="TreeGrafter"/>
</dbReference>
<dbReference type="GO" id="GO:0005634">
    <property type="term" value="C:nucleus"/>
    <property type="evidence" value="ECO:0007669"/>
    <property type="project" value="TreeGrafter"/>
</dbReference>
<evidence type="ECO:0000256" key="5">
    <source>
        <dbReference type="ARBA" id="ARBA00022490"/>
    </source>
</evidence>
<dbReference type="GO" id="GO:0099577">
    <property type="term" value="P:regulation of translation at presynapse, modulating synaptic transmission"/>
    <property type="evidence" value="ECO:0007669"/>
    <property type="project" value="TreeGrafter"/>
</dbReference>
<organism evidence="18 19">
    <name type="scientific">Pinctada imbricata</name>
    <name type="common">Atlantic pearl-oyster</name>
    <name type="synonym">Pinctada martensii</name>
    <dbReference type="NCBI Taxonomy" id="66713"/>
    <lineage>
        <taxon>Eukaryota</taxon>
        <taxon>Metazoa</taxon>
        <taxon>Spiralia</taxon>
        <taxon>Lophotrochozoa</taxon>
        <taxon>Mollusca</taxon>
        <taxon>Bivalvia</taxon>
        <taxon>Autobranchia</taxon>
        <taxon>Pteriomorphia</taxon>
        <taxon>Pterioida</taxon>
        <taxon>Pterioidea</taxon>
        <taxon>Pteriidae</taxon>
        <taxon>Pinctada</taxon>
    </lineage>
</organism>
<dbReference type="GO" id="GO:0010494">
    <property type="term" value="C:cytoplasmic stress granule"/>
    <property type="evidence" value="ECO:0007669"/>
    <property type="project" value="UniProtKB-SubCell"/>
</dbReference>
<evidence type="ECO:0000256" key="10">
    <source>
        <dbReference type="ARBA" id="ARBA00022902"/>
    </source>
</evidence>
<evidence type="ECO:0000313" key="19">
    <source>
        <dbReference type="Proteomes" id="UP001186944"/>
    </source>
</evidence>
<keyword evidence="13" id="KW-0687">Ribonucleoprotein</keyword>
<evidence type="ECO:0000256" key="16">
    <source>
        <dbReference type="SAM" id="MobiDB-lite"/>
    </source>
</evidence>
<feature type="compositionally biased region" description="Basic residues" evidence="16">
    <location>
        <begin position="545"/>
        <end position="556"/>
    </location>
</feature>
<dbReference type="CDD" id="cd20402">
    <property type="entry name" value="Tudor_Agenet_FMRP-like_rpt1"/>
    <property type="match status" value="1"/>
</dbReference>
<feature type="compositionally biased region" description="Basic and acidic residues" evidence="16">
    <location>
        <begin position="586"/>
        <end position="606"/>
    </location>
</feature>
<feature type="region of interest" description="Disordered" evidence="16">
    <location>
        <begin position="384"/>
        <end position="446"/>
    </location>
</feature>
<comment type="caution">
    <text evidence="18">The sequence shown here is derived from an EMBL/GenBank/DDBJ whole genome shotgun (WGS) entry which is preliminary data.</text>
</comment>
<dbReference type="Pfam" id="PF00013">
    <property type="entry name" value="KH_1"/>
    <property type="match status" value="2"/>
</dbReference>
<dbReference type="FunFam" id="3.30.1370.10:FF:000004">
    <property type="entry name" value="Fragile X mental retardation 1, isoform CRA_e"/>
    <property type="match status" value="1"/>
</dbReference>
<comment type="similarity">
    <text evidence="4">Belongs to the FMR1 family.</text>
</comment>
<evidence type="ECO:0000313" key="18">
    <source>
        <dbReference type="EMBL" id="KAK3095544.1"/>
    </source>
</evidence>
<feature type="region of interest" description="Disordered" evidence="16">
    <location>
        <begin position="464"/>
        <end position="696"/>
    </location>
</feature>
<dbReference type="GO" id="GO:0098793">
    <property type="term" value="C:presynapse"/>
    <property type="evidence" value="ECO:0007669"/>
    <property type="project" value="GOC"/>
</dbReference>
<feature type="compositionally biased region" description="Polar residues" evidence="16">
    <location>
        <begin position="384"/>
        <end position="393"/>
    </location>
</feature>
<dbReference type="InterPro" id="IPR022034">
    <property type="entry name" value="FMR1-like_C_core"/>
</dbReference>
<keyword evidence="9 15" id="KW-0694">RNA-binding</keyword>
<dbReference type="PROSITE" id="PS50084">
    <property type="entry name" value="KH_TYPE_1"/>
    <property type="match status" value="2"/>
</dbReference>
<dbReference type="Proteomes" id="UP001186944">
    <property type="component" value="Unassembled WGS sequence"/>
</dbReference>
<dbReference type="GO" id="GO:0045182">
    <property type="term" value="F:translation regulator activity"/>
    <property type="evidence" value="ECO:0007669"/>
    <property type="project" value="TreeGrafter"/>
</dbReference>
<evidence type="ECO:0000256" key="14">
    <source>
        <dbReference type="ARBA" id="ARBA00034103"/>
    </source>
</evidence>
<evidence type="ECO:0000256" key="12">
    <source>
        <dbReference type="ARBA" id="ARBA00023273"/>
    </source>
</evidence>
<dbReference type="GO" id="GO:0003730">
    <property type="term" value="F:mRNA 3'-UTR binding"/>
    <property type="evidence" value="ECO:0007669"/>
    <property type="project" value="TreeGrafter"/>
</dbReference>
<feature type="compositionally biased region" description="Low complexity" evidence="16">
    <location>
        <begin position="486"/>
        <end position="498"/>
    </location>
</feature>
<dbReference type="InterPro" id="IPR004087">
    <property type="entry name" value="KH_dom"/>
</dbReference>
<dbReference type="PANTHER" id="PTHR10603:SF7">
    <property type="entry name" value="FRAGILE X MESSENGER RIBONUCLEOPROTEIN 1 HOMOLOG"/>
    <property type="match status" value="1"/>
</dbReference>
<dbReference type="FunFam" id="3.30.1370.10:FF:000054">
    <property type="entry name" value="Fragile X mental retardation protein 1"/>
    <property type="match status" value="1"/>
</dbReference>
<evidence type="ECO:0000259" key="17">
    <source>
        <dbReference type="PROSITE" id="PS51641"/>
    </source>
</evidence>
<feature type="domain" description="Agenet-like" evidence="17">
    <location>
        <begin position="73"/>
        <end position="125"/>
    </location>
</feature>
<feature type="compositionally biased region" description="Basic and acidic residues" evidence="16">
    <location>
        <begin position="502"/>
        <end position="514"/>
    </location>
</feature>
<dbReference type="InterPro" id="IPR040472">
    <property type="entry name" value="FMRP_KH0"/>
</dbReference>
<gene>
    <name evidence="18" type="ORF">FSP39_015938</name>
</gene>
<dbReference type="InterPro" id="IPR040148">
    <property type="entry name" value="FMR1"/>
</dbReference>
<keyword evidence="11" id="KW-0770">Synapse</keyword>
<dbReference type="Pfam" id="PF12235">
    <property type="entry name" value="FXMRP1_C_core"/>
    <property type="match status" value="1"/>
</dbReference>
<dbReference type="GO" id="GO:0048170">
    <property type="term" value="P:positive regulation of long-term neuronal synaptic plasticity"/>
    <property type="evidence" value="ECO:0007669"/>
    <property type="project" value="TreeGrafter"/>
</dbReference>
<dbReference type="Pfam" id="PF17904">
    <property type="entry name" value="KH_9"/>
    <property type="match status" value="1"/>
</dbReference>
<feature type="compositionally biased region" description="Polar residues" evidence="16">
    <location>
        <begin position="561"/>
        <end position="585"/>
    </location>
</feature>
<evidence type="ECO:0000256" key="4">
    <source>
        <dbReference type="ARBA" id="ARBA00006633"/>
    </source>
</evidence>
<dbReference type="GO" id="GO:1990904">
    <property type="term" value="C:ribonucleoprotein complex"/>
    <property type="evidence" value="ECO:0007669"/>
    <property type="project" value="UniProtKB-KW"/>
</dbReference>
<dbReference type="EMBL" id="VSWD01000008">
    <property type="protein sequence ID" value="KAK3095544.1"/>
    <property type="molecule type" value="Genomic_DNA"/>
</dbReference>
<feature type="compositionally biased region" description="Polar residues" evidence="16">
    <location>
        <begin position="607"/>
        <end position="634"/>
    </location>
</feature>
<keyword evidence="10" id="KW-0524">Neurogenesis</keyword>
<dbReference type="CDD" id="cd22425">
    <property type="entry name" value="KH_I_FMR1_FXR_rpt1"/>
    <property type="match status" value="1"/>
</dbReference>
<protein>
    <recommendedName>
        <fullName evidence="17">Agenet-like domain-containing protein</fullName>
    </recommendedName>
</protein>
<evidence type="ECO:0000256" key="1">
    <source>
        <dbReference type="ARBA" id="ARBA00004210"/>
    </source>
</evidence>
<evidence type="ECO:0000256" key="13">
    <source>
        <dbReference type="ARBA" id="ARBA00023274"/>
    </source>
</evidence>
<dbReference type="AlphaFoldDB" id="A0AA88YAM9"/>
<keyword evidence="19" id="KW-1185">Reference proteome</keyword>
<dbReference type="Pfam" id="PF18336">
    <property type="entry name" value="Tudor_FRX1"/>
    <property type="match status" value="1"/>
</dbReference>
<evidence type="ECO:0000256" key="11">
    <source>
        <dbReference type="ARBA" id="ARBA00023018"/>
    </source>
</evidence>
<keyword evidence="8" id="KW-0810">Translation regulation</keyword>
<feature type="compositionally biased region" description="Basic and acidic residues" evidence="16">
    <location>
        <begin position="637"/>
        <end position="652"/>
    </location>
</feature>
<feature type="compositionally biased region" description="Basic and acidic residues" evidence="16">
    <location>
        <begin position="399"/>
        <end position="415"/>
    </location>
</feature>
<sequence length="696" mass="78356">MSQIFPNGTGTGTFPKIKKTPAYAYRAFLKNVYDDEVTVYFENDWQPEQRVRFNNVRLPPKDQAHRPDFHEGENVEVYTKAAEDEYSGWWPAKLKMLKGEFAVIEYSGYESSYTDIVPLDRVRSANSSTPVSKNSFQKLVIDVPLDLKEACQEENAHTEFKKHCGALAVSYNSSDSTLIILSTSDPVIKRASMLADMHLRNVRQKLLLKQRTEEAAKKLQSTRIRSGYTEEFTVRDDLMGLAIGTHGANIQQARRVEGITGIELEESTCTFKVHGESQEAVKKARIILEYVEETFQVPRDLVAKVIGKNGRNIQDIVDKSGVVRVKIEGDNETDAPREQGQVPFIFVGTLESTGNAKILLEYHLDHLKEVEKLRLEKLEIDQQLRSISGSQQGPYFPPPRERRGSNDPYSDDRGRPGRGRGRGGRRWANERRNFGTGDESSPAPVGDWSEEVLAEESAHSGYFTDSVLTGRGRGGYRPRGRGGFRSRGSGYSSNRSSGAYDSYDHRDSRDYRDTHTRRRMHDEEDTVLDNASVTSQDQDYERRPERRRRKPKRNRFRGNGSAASGTETDNSVSNYRGRSGFSSQGESDRSSYQKNDKPIKTEDSRKSPSPTQSGAAKSVTNQSSNKAMSSNRQDSAPPKERREPRDQRRSEQRGQNVPSAARNGTPQSGSESEPRTAKNKTGSNNKPKTEQMVNGE</sequence>
<evidence type="ECO:0000256" key="8">
    <source>
        <dbReference type="ARBA" id="ARBA00022845"/>
    </source>
</evidence>
<dbReference type="SUPFAM" id="SSF54791">
    <property type="entry name" value="Eukaryotic type KH-domain (KH-domain type I)"/>
    <property type="match status" value="2"/>
</dbReference>
<evidence type="ECO:0000256" key="7">
    <source>
        <dbReference type="ARBA" id="ARBA00022737"/>
    </source>
</evidence>
<dbReference type="CDD" id="cd22427">
    <property type="entry name" value="KH_I_FMR1_FXR_rpt3"/>
    <property type="match status" value="1"/>
</dbReference>
<dbReference type="InterPro" id="IPR041560">
    <property type="entry name" value="Tudor_FRM1"/>
</dbReference>
<keyword evidence="5" id="KW-0963">Cytoplasm</keyword>
<dbReference type="PANTHER" id="PTHR10603">
    <property type="entry name" value="FRAGILE X MENTAL RETARDATION SYNDROME-RELATED PROTEIN"/>
    <property type="match status" value="1"/>
</dbReference>
<proteinExistence type="inferred from homology"/>
<dbReference type="GO" id="GO:0051028">
    <property type="term" value="P:mRNA transport"/>
    <property type="evidence" value="ECO:0007669"/>
    <property type="project" value="TreeGrafter"/>
</dbReference>
<evidence type="ECO:0000256" key="2">
    <source>
        <dbReference type="ARBA" id="ARBA00004484"/>
    </source>
</evidence>
<evidence type="ECO:0000256" key="15">
    <source>
        <dbReference type="PROSITE-ProRule" id="PRU00117"/>
    </source>
</evidence>
<feature type="compositionally biased region" description="Basic residues" evidence="16">
    <location>
        <begin position="416"/>
        <end position="425"/>
    </location>
</feature>
<dbReference type="PROSITE" id="PS51641">
    <property type="entry name" value="AGENET_LIKE"/>
    <property type="match status" value="1"/>
</dbReference>
<dbReference type="GO" id="GO:0048513">
    <property type="term" value="P:animal organ development"/>
    <property type="evidence" value="ECO:0007669"/>
    <property type="project" value="TreeGrafter"/>
</dbReference>
<evidence type="ECO:0000256" key="9">
    <source>
        <dbReference type="ARBA" id="ARBA00022884"/>
    </source>
</evidence>
<keyword evidence="7" id="KW-0677">Repeat</keyword>
<dbReference type="InterPro" id="IPR004088">
    <property type="entry name" value="KH_dom_type_1"/>
</dbReference>
<dbReference type="Gene3D" id="3.30.1370.10">
    <property type="entry name" value="K Homology domain, type 1"/>
    <property type="match status" value="2"/>
</dbReference>
<keyword evidence="12" id="KW-0966">Cell projection</keyword>
<feature type="compositionally biased region" description="Basic residues" evidence="16">
    <location>
        <begin position="474"/>
        <end position="484"/>
    </location>
</feature>
<keyword evidence="6" id="KW-0678">Repressor</keyword>
<dbReference type="GO" id="GO:0043204">
    <property type="term" value="C:perikaryon"/>
    <property type="evidence" value="ECO:0007669"/>
    <property type="project" value="UniProtKB-SubCell"/>
</dbReference>
<accession>A0AA88YAM9</accession>
<dbReference type="Gene3D" id="2.30.30.140">
    <property type="match status" value="2"/>
</dbReference>
<dbReference type="GO" id="GO:0007399">
    <property type="term" value="P:nervous system development"/>
    <property type="evidence" value="ECO:0007669"/>
    <property type="project" value="UniProtKB-KW"/>
</dbReference>
<name>A0AA88YAM9_PINIB</name>
<dbReference type="InterPro" id="IPR036612">
    <property type="entry name" value="KH_dom_type_1_sf"/>
</dbReference>
<feature type="compositionally biased region" description="Polar residues" evidence="16">
    <location>
        <begin position="653"/>
        <end position="671"/>
    </location>
</feature>
<dbReference type="GO" id="GO:0043005">
    <property type="term" value="C:neuron projection"/>
    <property type="evidence" value="ECO:0007669"/>
    <property type="project" value="UniProtKB-SubCell"/>
</dbReference>